<dbReference type="SMART" id="SM00228">
    <property type="entry name" value="PDZ"/>
    <property type="match status" value="1"/>
</dbReference>
<dbReference type="GO" id="GO:0006508">
    <property type="term" value="P:proteolysis"/>
    <property type="evidence" value="ECO:0007669"/>
    <property type="project" value="UniProtKB-KW"/>
</dbReference>
<reference evidence="4 5" key="1">
    <citation type="journal article" date="2009" name="Stand. Genomic Sci.">
        <title>Complete genome sequence of Stackebrandtia nassauensis type strain (LLR-40K-21).</title>
        <authorList>
            <person name="Munk C."/>
            <person name="Lapidus A."/>
            <person name="Copeland A."/>
            <person name="Jando M."/>
            <person name="Mayilraj S."/>
            <person name="Glavina Del Rio T."/>
            <person name="Nolan M."/>
            <person name="Chen F."/>
            <person name="Lucas S."/>
            <person name="Tice H."/>
            <person name="Cheng J.F."/>
            <person name="Han C."/>
            <person name="Detter J.C."/>
            <person name="Bruce D."/>
            <person name="Goodwin L."/>
            <person name="Chain P."/>
            <person name="Pitluck S."/>
            <person name="Goker M."/>
            <person name="Ovchinikova G."/>
            <person name="Pati A."/>
            <person name="Ivanova N."/>
            <person name="Mavromatis K."/>
            <person name="Chen A."/>
            <person name="Palaniappan K."/>
            <person name="Land M."/>
            <person name="Hauser L."/>
            <person name="Chang Y.J."/>
            <person name="Jeffries C.D."/>
            <person name="Bristow J."/>
            <person name="Eisen J.A."/>
            <person name="Markowitz V."/>
            <person name="Hugenholtz P."/>
            <person name="Kyrpides N.C."/>
            <person name="Klenk H.P."/>
        </authorList>
    </citation>
    <scope>NUCLEOTIDE SEQUENCE [LARGE SCALE GENOMIC DNA]</scope>
    <source>
        <strain evidence="5">DSM 44728 / CIP 108903 / NRRL B-16338 / NBRC 102104 / LLR-40K-21</strain>
    </source>
</reference>
<evidence type="ECO:0000256" key="2">
    <source>
        <dbReference type="ARBA" id="ARBA00022801"/>
    </source>
</evidence>
<dbReference type="eggNOG" id="COG0265">
    <property type="taxonomic scope" value="Bacteria"/>
</dbReference>
<dbReference type="InterPro" id="IPR036034">
    <property type="entry name" value="PDZ_sf"/>
</dbReference>
<dbReference type="InterPro" id="IPR009003">
    <property type="entry name" value="Peptidase_S1_PA"/>
</dbReference>
<dbReference type="SUPFAM" id="SSF50494">
    <property type="entry name" value="Trypsin-like serine proteases"/>
    <property type="match status" value="1"/>
</dbReference>
<dbReference type="KEGG" id="sna:Snas_2209"/>
<dbReference type="RefSeq" id="WP_013017471.1">
    <property type="nucleotide sequence ID" value="NC_013947.1"/>
</dbReference>
<dbReference type="PRINTS" id="PR00834">
    <property type="entry name" value="PROTEASES2C"/>
</dbReference>
<dbReference type="PROSITE" id="PS51257">
    <property type="entry name" value="PROKAR_LIPOPROTEIN"/>
    <property type="match status" value="1"/>
</dbReference>
<dbReference type="InterPro" id="IPR001940">
    <property type="entry name" value="Peptidase_S1C"/>
</dbReference>
<accession>D3Q233</accession>
<evidence type="ECO:0000256" key="1">
    <source>
        <dbReference type="ARBA" id="ARBA00022670"/>
    </source>
</evidence>
<keyword evidence="2" id="KW-0378">Hydrolase</keyword>
<dbReference type="PROSITE" id="PS50106">
    <property type="entry name" value="PDZ"/>
    <property type="match status" value="1"/>
</dbReference>
<dbReference type="Pfam" id="PF13180">
    <property type="entry name" value="PDZ_2"/>
    <property type="match status" value="1"/>
</dbReference>
<protein>
    <submittedName>
        <fullName evidence="4">Peptidase S1 and S6 chymotrypsin/Hap</fullName>
    </submittedName>
</protein>
<dbReference type="GO" id="GO:0004252">
    <property type="term" value="F:serine-type endopeptidase activity"/>
    <property type="evidence" value="ECO:0007669"/>
    <property type="project" value="InterPro"/>
</dbReference>
<sequence>MRRSFTSVGVLAAVAVVLGGCSVGDGDGEEDSATGTASSLEEDYQKTVEKVLPSIVQITTEEDLGSGIVYDDSGHIVTNAHVVGEAKEFEVTPAAGGDTVKASLVASYPPNDLAVIKLEKSLDLPVAKFADSADTAVGDMVLAMGNPLGLSGSVSQGIVSATGRTVKEPRSKTAPEGATIPDMIQTTAAINPGNSGGALVNLSNEVVGIPTLAATDPDSGDSAAPGIGFAIPSSAVTRLADQIIKDGEVTDSGRAALNIEARNVVSSSLKPEGVGVVAVKKGGAAAKGGVEVDDVIVQIDDTAITTVSSLNEFLAGKAPGDKVKITVDRGGSEEKLTVTLGEL</sequence>
<dbReference type="Gene3D" id="2.30.42.10">
    <property type="match status" value="1"/>
</dbReference>
<dbReference type="InterPro" id="IPR001478">
    <property type="entry name" value="PDZ"/>
</dbReference>
<dbReference type="Pfam" id="PF13365">
    <property type="entry name" value="Trypsin_2"/>
    <property type="match status" value="1"/>
</dbReference>
<evidence type="ECO:0000313" key="4">
    <source>
        <dbReference type="EMBL" id="ADD41900.1"/>
    </source>
</evidence>
<organism evidence="4 5">
    <name type="scientific">Stackebrandtia nassauensis (strain DSM 44728 / CIP 108903 / NRRL B-16338 / NBRC 102104 / LLR-40K-21)</name>
    <dbReference type="NCBI Taxonomy" id="446470"/>
    <lineage>
        <taxon>Bacteria</taxon>
        <taxon>Bacillati</taxon>
        <taxon>Actinomycetota</taxon>
        <taxon>Actinomycetes</taxon>
        <taxon>Glycomycetales</taxon>
        <taxon>Glycomycetaceae</taxon>
        <taxon>Stackebrandtia</taxon>
    </lineage>
</organism>
<dbReference type="Gene3D" id="2.40.10.120">
    <property type="match status" value="1"/>
</dbReference>
<dbReference type="SUPFAM" id="SSF50156">
    <property type="entry name" value="PDZ domain-like"/>
    <property type="match status" value="1"/>
</dbReference>
<evidence type="ECO:0000313" key="5">
    <source>
        <dbReference type="Proteomes" id="UP000000844"/>
    </source>
</evidence>
<dbReference type="PANTHER" id="PTHR43343:SF3">
    <property type="entry name" value="PROTEASE DO-LIKE 8, CHLOROPLASTIC"/>
    <property type="match status" value="1"/>
</dbReference>
<evidence type="ECO:0000259" key="3">
    <source>
        <dbReference type="PROSITE" id="PS50106"/>
    </source>
</evidence>
<dbReference type="STRING" id="446470.Snas_2209"/>
<dbReference type="EMBL" id="CP001778">
    <property type="protein sequence ID" value="ADD41900.1"/>
    <property type="molecule type" value="Genomic_DNA"/>
</dbReference>
<keyword evidence="5" id="KW-1185">Reference proteome</keyword>
<feature type="domain" description="PDZ" evidence="3">
    <location>
        <begin position="254"/>
        <end position="331"/>
    </location>
</feature>
<dbReference type="PANTHER" id="PTHR43343">
    <property type="entry name" value="PEPTIDASE S12"/>
    <property type="match status" value="1"/>
</dbReference>
<dbReference type="InterPro" id="IPR051201">
    <property type="entry name" value="Chloro_Bact_Ser_Proteases"/>
</dbReference>
<dbReference type="AlphaFoldDB" id="D3Q233"/>
<dbReference type="HOGENOM" id="CLU_020120_2_2_11"/>
<proteinExistence type="predicted"/>
<name>D3Q233_STANL</name>
<gene>
    <name evidence="4" type="ordered locus">Snas_2209</name>
</gene>
<dbReference type="Proteomes" id="UP000000844">
    <property type="component" value="Chromosome"/>
</dbReference>
<keyword evidence="1" id="KW-0645">Protease</keyword>